<dbReference type="AlphaFoldDB" id="A0A9P8AHE1"/>
<feature type="transmembrane region" description="Helical" evidence="2">
    <location>
        <begin position="40"/>
        <end position="68"/>
    </location>
</feature>
<dbReference type="GO" id="GO:0005886">
    <property type="term" value="C:plasma membrane"/>
    <property type="evidence" value="ECO:0007669"/>
    <property type="project" value="InterPro"/>
</dbReference>
<keyword evidence="4" id="KW-1185">Reference proteome</keyword>
<dbReference type="PANTHER" id="PTHR36424">
    <property type="entry name" value="PHEROMONE-REGULATED MEMBRANE PROTEIN 6"/>
    <property type="match status" value="1"/>
</dbReference>
<dbReference type="GO" id="GO:0015079">
    <property type="term" value="F:potassium ion transmembrane transporter activity"/>
    <property type="evidence" value="ECO:0007669"/>
    <property type="project" value="InterPro"/>
</dbReference>
<keyword evidence="2" id="KW-1133">Transmembrane helix</keyword>
<dbReference type="OrthoDB" id="2128042at2759"/>
<feature type="region of interest" description="Disordered" evidence="1">
    <location>
        <begin position="320"/>
        <end position="357"/>
    </location>
</feature>
<keyword evidence="2" id="KW-0812">Transmembrane</keyword>
<dbReference type="InterPro" id="IPR031606">
    <property type="entry name" value="Kch1/2"/>
</dbReference>
<dbReference type="RefSeq" id="XP_043048148.1">
    <property type="nucleotide sequence ID" value="XM_043192484.1"/>
</dbReference>
<feature type="transmembrane region" description="Helical" evidence="2">
    <location>
        <begin position="88"/>
        <end position="112"/>
    </location>
</feature>
<protein>
    <submittedName>
        <fullName evidence="3">Uncharacterized protein</fullName>
    </submittedName>
</protein>
<comment type="caution">
    <text evidence="3">The sequence shown here is derived from an EMBL/GenBank/DDBJ whole genome shotgun (WGS) entry which is preliminary data.</text>
</comment>
<keyword evidence="2" id="KW-0472">Membrane</keyword>
<evidence type="ECO:0000313" key="3">
    <source>
        <dbReference type="EMBL" id="KAG7192598.1"/>
    </source>
</evidence>
<reference evidence="3" key="1">
    <citation type="submission" date="2021-03" db="EMBL/GenBank/DDBJ databases">
        <authorList>
            <person name="Palmer J.M."/>
        </authorList>
    </citation>
    <scope>NUCLEOTIDE SEQUENCE</scope>
    <source>
        <strain evidence="3">ARV_011</strain>
    </source>
</reference>
<name>A0A9P8AHE1_9ASCO</name>
<sequence>MGKNVYTDFLSAGVNDSDFEKSTFNLVDVPTFRNFKFWTLFWYLFTWIMVILSIGLLCIDTYTCVNLLAFNKWSNQDIKPYRFDIAKWVFSGCILFQFCLVGYHWIIAYRVLQKKKIAQTYLNSYAKKWYTLKSYNYHCLFYALEPTNFFDWCTFLVYEELDVAIQVLVIDTPRQVINVLTILYYATDGDTSNDVIANIKKIATTNLKLAIILSLMVVSLAIYSIFLFRFILAILLYLPIKIKTYRKGFKRIKKYCVFVINSNTRRLVKKYHKPRQELLETGLMSLEEMKMNPLLNSSTTFFEDFEYVQDHNNAFNMESMDSRQQQPFNENDPFKDPEPHSYNRIRPPYGNNSRVSDTSLTHVKPFKETKAYGFNSDTSYTGGDGFDTPKLNILKLDQYGNSKELLISGEDNQRQFAPPNGLKNPFGDDDSHSTIPSSLSTNWNKDDVESVLDTYTYSETPQYSQLTMNASTSYVGGGNSVPYGPPPHFQHPARSISGTGSLVYDSTIVTPPPSYHGGFSRLDSIDNSSSTEYFHPPNHPTQHNIYSNSNSSHDSQLTITWNDQSNARANPPDTRPLVSSENEYQAEPGHRQRNESLNLPYPTRGPSMYEDRDE</sequence>
<proteinExistence type="predicted"/>
<feature type="compositionally biased region" description="Polar residues" evidence="1">
    <location>
        <begin position="540"/>
        <end position="568"/>
    </location>
</feature>
<evidence type="ECO:0000313" key="4">
    <source>
        <dbReference type="Proteomes" id="UP000790833"/>
    </source>
</evidence>
<gene>
    <name evidence="3" type="ORF">KQ657_001698</name>
</gene>
<organism evidence="3 4">
    <name type="scientific">Scheffersomyces spartinae</name>
    <dbReference type="NCBI Taxonomy" id="45513"/>
    <lineage>
        <taxon>Eukaryota</taxon>
        <taxon>Fungi</taxon>
        <taxon>Dikarya</taxon>
        <taxon>Ascomycota</taxon>
        <taxon>Saccharomycotina</taxon>
        <taxon>Pichiomycetes</taxon>
        <taxon>Debaryomycetaceae</taxon>
        <taxon>Scheffersomyces</taxon>
    </lineage>
</organism>
<dbReference type="Pfam" id="PF16944">
    <property type="entry name" value="KCH"/>
    <property type="match status" value="1"/>
</dbReference>
<dbReference type="Proteomes" id="UP000790833">
    <property type="component" value="Unassembled WGS sequence"/>
</dbReference>
<feature type="region of interest" description="Disordered" evidence="1">
    <location>
        <begin position="513"/>
        <end position="614"/>
    </location>
</feature>
<evidence type="ECO:0000256" key="1">
    <source>
        <dbReference type="SAM" id="MobiDB-lite"/>
    </source>
</evidence>
<accession>A0A9P8AHE1</accession>
<feature type="compositionally biased region" description="Basic and acidic residues" evidence="1">
    <location>
        <begin position="332"/>
        <end position="341"/>
    </location>
</feature>
<dbReference type="PANTHER" id="PTHR36424:SF1">
    <property type="entry name" value="LOW AFFINITY K(+) TRANSPORTER 1-RELATED"/>
    <property type="match status" value="1"/>
</dbReference>
<dbReference type="EMBL" id="JAHMUF010000017">
    <property type="protein sequence ID" value="KAG7192598.1"/>
    <property type="molecule type" value="Genomic_DNA"/>
</dbReference>
<feature type="transmembrane region" description="Helical" evidence="2">
    <location>
        <begin position="209"/>
        <end position="238"/>
    </location>
</feature>
<evidence type="ECO:0000256" key="2">
    <source>
        <dbReference type="SAM" id="Phobius"/>
    </source>
</evidence>
<dbReference type="GeneID" id="66115072"/>